<dbReference type="AlphaFoldDB" id="A0A433U2B0"/>
<feature type="region of interest" description="Disordered" evidence="1">
    <location>
        <begin position="456"/>
        <end position="518"/>
    </location>
</feature>
<keyword evidence="3" id="KW-1185">Reference proteome</keyword>
<evidence type="ECO:0000256" key="1">
    <source>
        <dbReference type="SAM" id="MobiDB-lite"/>
    </source>
</evidence>
<feature type="region of interest" description="Disordered" evidence="1">
    <location>
        <begin position="743"/>
        <end position="765"/>
    </location>
</feature>
<feature type="compositionally biased region" description="Polar residues" evidence="1">
    <location>
        <begin position="501"/>
        <end position="515"/>
    </location>
</feature>
<evidence type="ECO:0000313" key="2">
    <source>
        <dbReference type="EMBL" id="RUS87935.1"/>
    </source>
</evidence>
<sequence length="960" mass="98951">MTPTTCTTVKSDVIDVATTTSSQGHTTCKSTTATAATANTVSESCKLPDSCCKPTYMCQVTSNGKTSAQVSKSTSQCVSTCGNNIQQETAPKAKPSKTGKTILGKRPASNPVLIAPAPAKIPAMSPSVVDISQVITVEKNQQPLNNFRSNVTNVSNNCGSNHQVTPTINLVSMLPVGLPTPSPSPRKLTISKLSKALKGSKKPSTFTVASLLGSTTPKRTRIRRGPSVAHIKPPVLNFINTSSATSTTQISRENITATSLTPCLQAPFVSSGPGFISPLMLPQTQLYLSSNGMAPARLRLPPTASMQGTAQSLGINPSALHTQPKYSTQSLVIPASKASASPLTISFPSLNVPTTLPSLTNLPASQSAFFSSRLPSVHGSQLFSSIHRSLPSPFSFPVVSTVSSSMSSCSVSSSLSLKSSTTTPSFTTQTKPSSISSSTASSASIIAQASSFRAAKGGLPAPSSSMSSPPPAASASPTPAAVPVQQSQTQGADSGFAHSPSVATNGQNNDLSSKTPAAAHKIKAKVNCGTNQALKAGSNSKGPQSSQNNNNAETSVQKNSNIFKPGPAFAHSQGKANNCVKPSLAAKRNAATAFQSNSKEDSLSSSTSKRAKMKETSASSGLSCLPSSPLTSPGRLPSIPVSKSSVSPASALAQLCITSPTSQTTPSSSSIRTPTSFVFPATPTHTCDKSESNSKGAKPLTNGNSNSHNTTPLAPNSTSVAAKSITNGSGAHSETESKNLENTLKSSTTTSGPISPTGRSLKPKKKIADIANTLHKRVSESLQAQSSNSLPQNKTTNLSETISSSYKTSAKPSTSSILNSVDLQRSRSDGGFVGGGMQLPVAKPLLPPPSSSTSDVKQRGSSTTTTITCARHELPGRPLSLQNASLAKGVSTCLASRAEPKRTPRNPALVRSSTPNSALNNNHSGFAQVEEQPLNLVKRDSSFPCVPSGIVLADMKHAVK</sequence>
<feature type="region of interest" description="Disordered" evidence="1">
    <location>
        <begin position="898"/>
        <end position="921"/>
    </location>
</feature>
<feature type="compositionally biased region" description="Polar residues" evidence="1">
    <location>
        <begin position="701"/>
        <end position="717"/>
    </location>
</feature>
<proteinExistence type="predicted"/>
<dbReference type="OrthoDB" id="10583330at2759"/>
<comment type="caution">
    <text evidence="2">The sequence shown here is derived from an EMBL/GenBank/DDBJ whole genome shotgun (WGS) entry which is preliminary data.</text>
</comment>
<feature type="compositionally biased region" description="Polar residues" evidence="1">
    <location>
        <begin position="911"/>
        <end position="921"/>
    </location>
</feature>
<dbReference type="Proteomes" id="UP000271974">
    <property type="component" value="Unassembled WGS sequence"/>
</dbReference>
<evidence type="ECO:0000313" key="3">
    <source>
        <dbReference type="Proteomes" id="UP000271974"/>
    </source>
</evidence>
<feature type="compositionally biased region" description="Low complexity" evidence="1">
    <location>
        <begin position="746"/>
        <end position="758"/>
    </location>
</feature>
<accession>A0A433U2B0</accession>
<feature type="compositionally biased region" description="Low complexity" evidence="1">
    <location>
        <begin position="659"/>
        <end position="676"/>
    </location>
</feature>
<feature type="compositionally biased region" description="Low complexity" evidence="1">
    <location>
        <begin position="456"/>
        <end position="481"/>
    </location>
</feature>
<organism evidence="2 3">
    <name type="scientific">Elysia chlorotica</name>
    <name type="common">Eastern emerald elysia</name>
    <name type="synonym">Sea slug</name>
    <dbReference type="NCBI Taxonomy" id="188477"/>
    <lineage>
        <taxon>Eukaryota</taxon>
        <taxon>Metazoa</taxon>
        <taxon>Spiralia</taxon>
        <taxon>Lophotrochozoa</taxon>
        <taxon>Mollusca</taxon>
        <taxon>Gastropoda</taxon>
        <taxon>Heterobranchia</taxon>
        <taxon>Euthyneura</taxon>
        <taxon>Panpulmonata</taxon>
        <taxon>Sacoglossa</taxon>
        <taxon>Placobranchoidea</taxon>
        <taxon>Plakobranchidae</taxon>
        <taxon>Elysia</taxon>
    </lineage>
</organism>
<feature type="compositionally biased region" description="Low complexity" evidence="1">
    <location>
        <begin position="617"/>
        <end position="644"/>
    </location>
</feature>
<feature type="region of interest" description="Disordered" evidence="1">
    <location>
        <begin position="533"/>
        <end position="575"/>
    </location>
</feature>
<gene>
    <name evidence="2" type="ORF">EGW08_004290</name>
</gene>
<feature type="region of interest" description="Disordered" evidence="1">
    <location>
        <begin position="591"/>
        <end position="644"/>
    </location>
</feature>
<feature type="region of interest" description="Disordered" evidence="1">
    <location>
        <begin position="659"/>
        <end position="717"/>
    </location>
</feature>
<reference evidence="2 3" key="1">
    <citation type="submission" date="2019-01" db="EMBL/GenBank/DDBJ databases">
        <title>A draft genome assembly of the solar-powered sea slug Elysia chlorotica.</title>
        <authorList>
            <person name="Cai H."/>
            <person name="Li Q."/>
            <person name="Fang X."/>
            <person name="Li J."/>
            <person name="Curtis N.E."/>
            <person name="Altenburger A."/>
            <person name="Shibata T."/>
            <person name="Feng M."/>
            <person name="Maeda T."/>
            <person name="Schwartz J.A."/>
            <person name="Shigenobu S."/>
            <person name="Lundholm N."/>
            <person name="Nishiyama T."/>
            <person name="Yang H."/>
            <person name="Hasebe M."/>
            <person name="Li S."/>
            <person name="Pierce S.K."/>
            <person name="Wang J."/>
        </authorList>
    </citation>
    <scope>NUCLEOTIDE SEQUENCE [LARGE SCALE GENOMIC DNA]</scope>
    <source>
        <strain evidence="2">EC2010</strain>
        <tissue evidence="2">Whole organism of an adult</tissue>
    </source>
</reference>
<feature type="region of interest" description="Disordered" evidence="1">
    <location>
        <begin position="414"/>
        <end position="439"/>
    </location>
</feature>
<dbReference type="EMBL" id="RQTK01000096">
    <property type="protein sequence ID" value="RUS87935.1"/>
    <property type="molecule type" value="Genomic_DNA"/>
</dbReference>
<name>A0A433U2B0_ELYCH</name>
<protein>
    <submittedName>
        <fullName evidence="2">Uncharacterized protein</fullName>
    </submittedName>
</protein>
<feature type="region of interest" description="Disordered" evidence="1">
    <location>
        <begin position="779"/>
        <end position="822"/>
    </location>
</feature>
<feature type="compositionally biased region" description="Polar residues" evidence="1">
    <location>
        <begin position="780"/>
        <end position="822"/>
    </location>
</feature>
<feature type="region of interest" description="Disordered" evidence="1">
    <location>
        <begin position="843"/>
        <end position="862"/>
    </location>
</feature>
<feature type="compositionally biased region" description="Polar residues" evidence="1">
    <location>
        <begin position="533"/>
        <end position="562"/>
    </location>
</feature>